<dbReference type="Proteomes" id="UP000235392">
    <property type="component" value="Unassembled WGS sequence"/>
</dbReference>
<proteinExistence type="predicted"/>
<accession>A0A2N5TUA8</accession>
<comment type="caution">
    <text evidence="1">The sequence shown here is derived from an EMBL/GenBank/DDBJ whole genome shotgun (WGS) entry which is preliminary data.</text>
</comment>
<evidence type="ECO:0000313" key="1">
    <source>
        <dbReference type="EMBL" id="PLW29083.1"/>
    </source>
</evidence>
<dbReference type="EMBL" id="PGCI01000342">
    <property type="protein sequence ID" value="PLW29083.1"/>
    <property type="molecule type" value="Genomic_DNA"/>
</dbReference>
<organism evidence="1 2">
    <name type="scientific">Puccinia coronata f. sp. avenae</name>
    <dbReference type="NCBI Taxonomy" id="200324"/>
    <lineage>
        <taxon>Eukaryota</taxon>
        <taxon>Fungi</taxon>
        <taxon>Dikarya</taxon>
        <taxon>Basidiomycota</taxon>
        <taxon>Pucciniomycotina</taxon>
        <taxon>Pucciniomycetes</taxon>
        <taxon>Pucciniales</taxon>
        <taxon>Pucciniaceae</taxon>
        <taxon>Puccinia</taxon>
    </lineage>
</organism>
<protein>
    <submittedName>
        <fullName evidence="1">Uncharacterized protein</fullName>
    </submittedName>
</protein>
<name>A0A2N5TUA8_9BASI</name>
<sequence>MSSQSLYPEDVANLHHIIFPTLAFCKILHWANPSNTAQIVWCVSEREAADTAFGPTSNGGFASNYHRLPNANGCLTTKS</sequence>
<reference evidence="1 2" key="1">
    <citation type="submission" date="2017-11" db="EMBL/GenBank/DDBJ databases">
        <title>De novo assembly and phasing of dikaryotic genomes from two isolates of Puccinia coronata f. sp. avenae, the causal agent of oat crown rust.</title>
        <authorList>
            <person name="Miller M.E."/>
            <person name="Zhang Y."/>
            <person name="Omidvar V."/>
            <person name="Sperschneider J."/>
            <person name="Schwessinger B."/>
            <person name="Raley C."/>
            <person name="Palmer J.M."/>
            <person name="Garnica D."/>
            <person name="Upadhyaya N."/>
            <person name="Rathjen J."/>
            <person name="Taylor J.M."/>
            <person name="Park R.F."/>
            <person name="Dodds P.N."/>
            <person name="Hirsch C.D."/>
            <person name="Kianian S.F."/>
            <person name="Figueroa M."/>
        </authorList>
    </citation>
    <scope>NUCLEOTIDE SEQUENCE [LARGE SCALE GENOMIC DNA]</scope>
    <source>
        <strain evidence="1">12SD80</strain>
    </source>
</reference>
<dbReference type="AlphaFoldDB" id="A0A2N5TUA8"/>
<gene>
    <name evidence="1" type="ORF">PCASD_19755</name>
</gene>
<evidence type="ECO:0000313" key="2">
    <source>
        <dbReference type="Proteomes" id="UP000235392"/>
    </source>
</evidence>